<evidence type="ECO:0000256" key="1">
    <source>
        <dbReference type="ARBA" id="ARBA00004141"/>
    </source>
</evidence>
<dbReference type="SUPFAM" id="SSF48452">
    <property type="entry name" value="TPR-like"/>
    <property type="match status" value="1"/>
</dbReference>
<dbReference type="InterPro" id="IPR011990">
    <property type="entry name" value="TPR-like_helical_dom_sf"/>
</dbReference>
<dbReference type="eggNOG" id="COG0705">
    <property type="taxonomic scope" value="Bacteria"/>
</dbReference>
<feature type="transmembrane region" description="Helical" evidence="5">
    <location>
        <begin position="276"/>
        <end position="295"/>
    </location>
</feature>
<reference evidence="7 8" key="1">
    <citation type="journal article" date="2011" name="Stand. Genomic Sci.">
        <title>Non-contiguous finished genome sequence and contextual data of the filamentous soil bacterium Ktedonobacter racemifer type strain (SOSP1-21).</title>
        <authorList>
            <person name="Chang Y.J."/>
            <person name="Land M."/>
            <person name="Hauser L."/>
            <person name="Chertkov O."/>
            <person name="Del Rio T.G."/>
            <person name="Nolan M."/>
            <person name="Copeland A."/>
            <person name="Tice H."/>
            <person name="Cheng J.F."/>
            <person name="Lucas S."/>
            <person name="Han C."/>
            <person name="Goodwin L."/>
            <person name="Pitluck S."/>
            <person name="Ivanova N."/>
            <person name="Ovchinikova G."/>
            <person name="Pati A."/>
            <person name="Chen A."/>
            <person name="Palaniappan K."/>
            <person name="Mavromatis K."/>
            <person name="Liolios K."/>
            <person name="Brettin T."/>
            <person name="Fiebig A."/>
            <person name="Rohde M."/>
            <person name="Abt B."/>
            <person name="Goker M."/>
            <person name="Detter J.C."/>
            <person name="Woyke T."/>
            <person name="Bristow J."/>
            <person name="Eisen J.A."/>
            <person name="Markowitz V."/>
            <person name="Hugenholtz P."/>
            <person name="Kyrpides N.C."/>
            <person name="Klenk H.P."/>
            <person name="Lapidus A."/>
        </authorList>
    </citation>
    <scope>NUCLEOTIDE SEQUENCE [LARGE SCALE GENOMIC DNA]</scope>
    <source>
        <strain evidence="8">DSM 44963</strain>
    </source>
</reference>
<name>D6TCH9_KTERA</name>
<keyword evidence="4 5" id="KW-0472">Membrane</keyword>
<dbReference type="SUPFAM" id="SSF144091">
    <property type="entry name" value="Rhomboid-like"/>
    <property type="match status" value="1"/>
</dbReference>
<dbReference type="GO" id="GO:0016020">
    <property type="term" value="C:membrane"/>
    <property type="evidence" value="ECO:0007669"/>
    <property type="project" value="UniProtKB-SubCell"/>
</dbReference>
<evidence type="ECO:0000313" key="8">
    <source>
        <dbReference type="Proteomes" id="UP000004508"/>
    </source>
</evidence>
<feature type="transmembrane region" description="Helical" evidence="5">
    <location>
        <begin position="239"/>
        <end position="264"/>
    </location>
</feature>
<keyword evidence="8" id="KW-1185">Reference proteome</keyword>
<feature type="transmembrane region" description="Helical" evidence="5">
    <location>
        <begin position="331"/>
        <end position="350"/>
    </location>
</feature>
<dbReference type="STRING" id="485913.Krac_11590"/>
<comment type="subcellular location">
    <subcellularLocation>
        <location evidence="1">Membrane</location>
        <topology evidence="1">Multi-pass membrane protein</topology>
    </subcellularLocation>
</comment>
<organism evidence="7 8">
    <name type="scientific">Ktedonobacter racemifer DSM 44963</name>
    <dbReference type="NCBI Taxonomy" id="485913"/>
    <lineage>
        <taxon>Bacteria</taxon>
        <taxon>Bacillati</taxon>
        <taxon>Chloroflexota</taxon>
        <taxon>Ktedonobacteria</taxon>
        <taxon>Ktedonobacterales</taxon>
        <taxon>Ktedonobacteraceae</taxon>
        <taxon>Ktedonobacter</taxon>
    </lineage>
</organism>
<evidence type="ECO:0000256" key="2">
    <source>
        <dbReference type="ARBA" id="ARBA00022692"/>
    </source>
</evidence>
<evidence type="ECO:0000259" key="6">
    <source>
        <dbReference type="Pfam" id="PF01694"/>
    </source>
</evidence>
<evidence type="ECO:0000256" key="3">
    <source>
        <dbReference type="ARBA" id="ARBA00022989"/>
    </source>
</evidence>
<dbReference type="InterPro" id="IPR035952">
    <property type="entry name" value="Rhomboid-like_sf"/>
</dbReference>
<evidence type="ECO:0000313" key="7">
    <source>
        <dbReference type="EMBL" id="EFH89996.1"/>
    </source>
</evidence>
<dbReference type="Pfam" id="PF01694">
    <property type="entry name" value="Rhomboid"/>
    <property type="match status" value="1"/>
</dbReference>
<dbReference type="AlphaFoldDB" id="D6TCH9"/>
<keyword evidence="2 5" id="KW-0812">Transmembrane</keyword>
<dbReference type="InterPro" id="IPR022764">
    <property type="entry name" value="Peptidase_S54_rhomboid_dom"/>
</dbReference>
<dbReference type="OrthoDB" id="9813074at2"/>
<dbReference type="Proteomes" id="UP000004508">
    <property type="component" value="Unassembled WGS sequence"/>
</dbReference>
<dbReference type="InParanoid" id="D6TCH9"/>
<evidence type="ECO:0000256" key="5">
    <source>
        <dbReference type="SAM" id="Phobius"/>
    </source>
</evidence>
<accession>D6TCH9</accession>
<comment type="caution">
    <text evidence="7">The sequence shown here is derived from an EMBL/GenBank/DDBJ whole genome shotgun (WGS) entry which is preliminary data.</text>
</comment>
<gene>
    <name evidence="7" type="ORF">Krac_11590</name>
</gene>
<proteinExistence type="predicted"/>
<feature type="transmembrane region" description="Helical" evidence="5">
    <location>
        <begin position="206"/>
        <end position="227"/>
    </location>
</feature>
<dbReference type="GO" id="GO:0004252">
    <property type="term" value="F:serine-type endopeptidase activity"/>
    <property type="evidence" value="ECO:0007669"/>
    <property type="project" value="InterPro"/>
</dbReference>
<feature type="transmembrane region" description="Helical" evidence="5">
    <location>
        <begin position="301"/>
        <end position="319"/>
    </location>
</feature>
<keyword evidence="3 5" id="KW-1133">Transmembrane helix</keyword>
<protein>
    <submittedName>
        <fullName evidence="7">Rhomboid family protein</fullName>
    </submittedName>
</protein>
<feature type="transmembrane region" description="Helical" evidence="5">
    <location>
        <begin position="356"/>
        <end position="375"/>
    </location>
</feature>
<feature type="domain" description="Peptidase S54 rhomboid" evidence="6">
    <location>
        <begin position="242"/>
        <end position="370"/>
    </location>
</feature>
<dbReference type="Gene3D" id="1.20.1540.10">
    <property type="entry name" value="Rhomboid-like"/>
    <property type="match status" value="1"/>
</dbReference>
<dbReference type="Gene3D" id="1.25.40.10">
    <property type="entry name" value="Tetratricopeptide repeat domain"/>
    <property type="match status" value="1"/>
</dbReference>
<evidence type="ECO:0000256" key="4">
    <source>
        <dbReference type="ARBA" id="ARBA00023136"/>
    </source>
</evidence>
<dbReference type="EMBL" id="ADVG01000001">
    <property type="protein sequence ID" value="EFH89996.1"/>
    <property type="molecule type" value="Genomic_DNA"/>
</dbReference>
<sequence>MEAQMDIQTYLEQGKQALAQGSPREAAIAYAHSAQLESDNPMIHLGLAEANLGLGSYGVVQMACRRVQELQPAGGQESGLAQALLDLLDRRFERALQGVDAVISEDPGIAYAHALRSHLLRITGQTYDANLARARAARLSYGGRFEHCFPNVEPLTPPEPAKQLAQPTVLPTNTANGASRESIPTWSRPNGMQRRMIRARFMMSQMPGLVTNIIVALSIIAFLAFYLGVLKINITNPLWYLGLIFIAVSPFQLIINLFSLFFVGRAVEGLFGKWRYIVIYLASGLIGLLVDQYFLGGLGSGMTYAVFGIFGALGGFYFINRKSLGGFGQGAFQQWLLFAGLNIVLNIAFAQGQLTHVYGLIASIVGGLIIAVLLAPRQRRNLF</sequence>